<accession>A0A9D3T1K8</accession>
<feature type="compositionally biased region" description="Basic and acidic residues" evidence="5">
    <location>
        <begin position="1244"/>
        <end position="1254"/>
    </location>
</feature>
<dbReference type="OrthoDB" id="1884872at2759"/>
<dbReference type="InterPro" id="IPR036575">
    <property type="entry name" value="TFIIS_cen_dom_sf"/>
</dbReference>
<feature type="region of interest" description="Disordered" evidence="5">
    <location>
        <begin position="1200"/>
        <end position="1224"/>
    </location>
</feature>
<dbReference type="Pfam" id="PF07500">
    <property type="entry name" value="TFIIS_M"/>
    <property type="match status" value="1"/>
</dbReference>
<feature type="compositionally biased region" description="Basic residues" evidence="5">
    <location>
        <begin position="1874"/>
        <end position="1892"/>
    </location>
</feature>
<gene>
    <name evidence="8" type="ORF">MATL_G00188510</name>
</gene>
<evidence type="ECO:0000259" key="7">
    <source>
        <dbReference type="PROSITE" id="PS51321"/>
    </source>
</evidence>
<feature type="region of interest" description="Disordered" evidence="5">
    <location>
        <begin position="469"/>
        <end position="595"/>
    </location>
</feature>
<feature type="compositionally biased region" description="Pro residues" evidence="5">
    <location>
        <begin position="1732"/>
        <end position="1747"/>
    </location>
</feature>
<feature type="region of interest" description="Disordered" evidence="5">
    <location>
        <begin position="1555"/>
        <end position="1981"/>
    </location>
</feature>
<keyword evidence="2 4" id="KW-0863">Zinc-finger</keyword>
<feature type="region of interest" description="Disordered" evidence="5">
    <location>
        <begin position="92"/>
        <end position="180"/>
    </location>
</feature>
<feature type="compositionally biased region" description="Low complexity" evidence="5">
    <location>
        <begin position="1368"/>
        <end position="1378"/>
    </location>
</feature>
<dbReference type="InterPro" id="IPR001965">
    <property type="entry name" value="Znf_PHD"/>
</dbReference>
<dbReference type="InterPro" id="IPR011011">
    <property type="entry name" value="Znf_FYVE_PHD"/>
</dbReference>
<dbReference type="PROSITE" id="PS51321">
    <property type="entry name" value="TFIIS_CENTRAL"/>
    <property type="match status" value="1"/>
</dbReference>
<feature type="region of interest" description="Disordered" evidence="5">
    <location>
        <begin position="652"/>
        <end position="764"/>
    </location>
</feature>
<evidence type="ECO:0000256" key="5">
    <source>
        <dbReference type="SAM" id="MobiDB-lite"/>
    </source>
</evidence>
<feature type="compositionally biased region" description="Basic and acidic residues" evidence="5">
    <location>
        <begin position="1893"/>
        <end position="1911"/>
    </location>
</feature>
<feature type="compositionally biased region" description="Basic and acidic residues" evidence="5">
    <location>
        <begin position="737"/>
        <end position="746"/>
    </location>
</feature>
<keyword evidence="1" id="KW-0479">Metal-binding</keyword>
<dbReference type="InterPro" id="IPR003618">
    <property type="entry name" value="TFIIS_cen_dom"/>
</dbReference>
<feature type="compositionally biased region" description="Basic and acidic residues" evidence="5">
    <location>
        <begin position="691"/>
        <end position="709"/>
    </location>
</feature>
<feature type="compositionally biased region" description="Polar residues" evidence="5">
    <location>
        <begin position="1466"/>
        <end position="1486"/>
    </location>
</feature>
<dbReference type="SUPFAM" id="SSF57903">
    <property type="entry name" value="FYVE/PHD zinc finger"/>
    <property type="match status" value="1"/>
</dbReference>
<dbReference type="PROSITE" id="PS50016">
    <property type="entry name" value="ZF_PHD_2"/>
    <property type="match status" value="1"/>
</dbReference>
<dbReference type="PRINTS" id="PR01217">
    <property type="entry name" value="PRICHEXTENSN"/>
</dbReference>
<feature type="region of interest" description="Disordered" evidence="5">
    <location>
        <begin position="1397"/>
        <end position="1512"/>
    </location>
</feature>
<evidence type="ECO:0000313" key="9">
    <source>
        <dbReference type="Proteomes" id="UP001046870"/>
    </source>
</evidence>
<comment type="caution">
    <text evidence="8">The sequence shown here is derived from an EMBL/GenBank/DDBJ whole genome shotgun (WGS) entry which is preliminary data.</text>
</comment>
<feature type="domain" description="TFIIS central" evidence="7">
    <location>
        <begin position="762"/>
        <end position="881"/>
    </location>
</feature>
<dbReference type="InterPro" id="IPR013083">
    <property type="entry name" value="Znf_RING/FYVE/PHD"/>
</dbReference>
<feature type="compositionally biased region" description="Polar residues" evidence="5">
    <location>
        <begin position="1443"/>
        <end position="1452"/>
    </location>
</feature>
<dbReference type="SUPFAM" id="SSF46942">
    <property type="entry name" value="Elongation factor TFIIS domain 2"/>
    <property type="match status" value="1"/>
</dbReference>
<feature type="compositionally biased region" description="Polar residues" evidence="5">
    <location>
        <begin position="1255"/>
        <end position="1265"/>
    </location>
</feature>
<dbReference type="PANTHER" id="PTHR11477">
    <property type="entry name" value="TRANSCRIPTION FACTOR S-II ZINC FINGER DOMAIN-CONTAINING PROTEIN"/>
    <property type="match status" value="1"/>
</dbReference>
<feature type="compositionally biased region" description="Polar residues" evidence="5">
    <location>
        <begin position="1314"/>
        <end position="1325"/>
    </location>
</feature>
<feature type="compositionally biased region" description="Pro residues" evidence="5">
    <location>
        <begin position="1754"/>
        <end position="1779"/>
    </location>
</feature>
<feature type="region of interest" description="Disordered" evidence="5">
    <location>
        <begin position="434"/>
        <end position="453"/>
    </location>
</feature>
<dbReference type="InterPro" id="IPR012921">
    <property type="entry name" value="SPOC_C"/>
</dbReference>
<dbReference type="CDD" id="cd15638">
    <property type="entry name" value="PHD_PHF3"/>
    <property type="match status" value="1"/>
</dbReference>
<feature type="region of interest" description="Disordered" evidence="5">
    <location>
        <begin position="257"/>
        <end position="303"/>
    </location>
</feature>
<feature type="compositionally biased region" description="Pro residues" evidence="5">
    <location>
        <begin position="1618"/>
        <end position="1628"/>
    </location>
</feature>
<feature type="compositionally biased region" description="Basic and acidic residues" evidence="5">
    <location>
        <begin position="915"/>
        <end position="939"/>
    </location>
</feature>
<dbReference type="SMART" id="SM00510">
    <property type="entry name" value="TFS2M"/>
    <property type="match status" value="1"/>
</dbReference>
<sequence length="1981" mass="216200">MDIVDTFNHLIPSDQLDNALLLGQNLESEASDELGTDKNYLEDSLKNMLSDKDPMLGSASTQFHLLDNDDANYPIAGSTGLEVMSESQSVHHSVGCQLTRPKSGRGRGKAVSHLSRKSPRITAQEPVKSACESSKARRGRPASKLACSKATGKPGRRAANKPTQHESVGGQEEQGDLSQERKDAVLESVLSNKHVAQSMNPVVVLRRLTVTVGGYKIELLPGPSQSSPGADATVAEPLCFQESSACAGGLEFAGTQAEATHPQDTAAEVAGDSSTGQDLIPLCAGDTPAQIGPYGNPTEVQDGNSMLLSDVSAVGQSTVEAKPNDHMDAQKVNPGGLGGSSGNPNRGEMVRQTSTDRLNTPKGKGGKDQRVPAKTWPKSDPTPSVSQQQQPTLSRPASTGTGPKPLGPRKRARSESQNVLPVKGKQMVKVAKRRTEHLKTHPPSKIQKCPDRGLVKGVLPPYKALKSAELAGTSGKRPLPPSASPDVFHSLHQRMQPAIQKSPHTSTVGPRPHHQATVPLKPGHQQKEAPEEEKQEKLKIKKLDKASQRPRSRSSRSLSLDEPQLFIPDNAPVAKKEAVEEESADSEAAWDPSKHCGFCKKPHTNRLMVGCGRCDDWFHGDCVGLDLAKAQQMEQEDQEYVCLKCCAEEDKKGVSPSEGTSKPAHTPDSKPVHGQDKQGAPPQATTGVRIIKKDSVERRQSTEVRDTDSRTTSLSDQKNAPTAKAPHAPGDSPQKTAVHERQDTKKSKASPPASKKPSVEQIRRNVRDSLKDILLKRLKESDLKVSTERAANVAIKIEKEIFAFFRDTDSKYKSKYRSLMFNLKDAKNNVLFKRVLKGEISPDHLIRMSPEELASKELAAWRQRENRHMIEMIEKEQREAERRPITKITHKGEIEIESEEPIKQPEAIEAEVETVHRPAEEAKEVPEESESESSKDTTSQHKTHLFDLNCKICTGRMAPPAEDGTTKVVKVATTVLRRQSGQEAEARTEPTPPLTDEFSLSTVEECLATPRVLPTSDGSATGRQEEVTFLARLESLWRGFVNMPSVAKFVTKAYPVSGVLDHLTEDLPDSIQVGGRISPQTVWDYVEKIRASGTKEVCLIRFSPATEEDEISYTLLYAYFSSRKRYGVVANNMKHVKDMYLIPLGCAEKIPHQLVPFDGPGLETNRPNILLGLIIRQRVKRDYGVILPISIPETSAPRLLSENRAKLDPVNNGEGGHTEASGSFDPLNIARLVEVSKPQQLVQEEAKPGKRDTEGTPSAVESSLQEPAKPLRFLPGVLVGGEGSSASSSDTGEVLPSSTEKEADKQAVMGDNAAQGNVPSKSPASNGPRLDRFIIKKKEPRAVKTEALPSSPKEKSNTNDSPGKDGLSSVSVSASVVSLKDKPSDVSTEAFLASLAPAPAAKELGDSHTCSTSKAGLMGEETKPKLELPFDSTPEAACDVTSKESISSNLPSPTKGPRPPAGGILKNSSPTVKQEKQSSSVDSSCGNAEEKGTEMVNSGPAAHPTPHEPSQVFNVPVLNTDKQCLPRPAATTHEYSCPPQTDYPPMEDIQSISTVSSYGKNEEHNLSRPGTLTPTTAFSQGGHRPLGATFPPVHVGSSEFPHHAQPPGFPMQSSTVPPFQPLQQPRPPSLGYSSGPPFIFPQPEPHVQNHALTWSASAPPPDNFPPPGPTPQANFPPPGPTPQASFPPPGPAPQASFPPPGPAPQASFPLPGPTPQASFPPPGPTPQASFAPPGPTPQANFPPPGPTPQVNFPPSGPSAPVNFPPPGPSPPGNFPPPGPAVSYEASRFTEVSKPPAPTKDEKGPELRYSDPWEKQPRHSEDSSKRESGDHYSRQRHHSESYQERKARHHERERDRGKHRERHRERSRTCSWSRSRSRSHSRSRSRSHSRSRSRSRERSSRERRHSQEDKHRDSRSRHHSYSDHHSRDEKRKDRRHSDKHSSHHKDRDRDRDRERDRDRHRRPSDYDKGRKSLKEKSKERRS</sequence>
<dbReference type="GO" id="GO:0006351">
    <property type="term" value="P:DNA-templated transcription"/>
    <property type="evidence" value="ECO:0007669"/>
    <property type="project" value="InterPro"/>
</dbReference>
<feature type="compositionally biased region" description="Basic and acidic residues" evidence="5">
    <location>
        <begin position="1329"/>
        <end position="1344"/>
    </location>
</feature>
<dbReference type="InterPro" id="IPR019787">
    <property type="entry name" value="Znf_PHD-finger"/>
</dbReference>
<proteinExistence type="predicted"/>
<dbReference type="SMART" id="SM00249">
    <property type="entry name" value="PHD"/>
    <property type="match status" value="1"/>
</dbReference>
<feature type="region of interest" description="Disordered" evidence="5">
    <location>
        <begin position="319"/>
        <end position="429"/>
    </location>
</feature>
<organism evidence="8 9">
    <name type="scientific">Megalops atlanticus</name>
    <name type="common">Tarpon</name>
    <name type="synonym">Clupea gigantea</name>
    <dbReference type="NCBI Taxonomy" id="7932"/>
    <lineage>
        <taxon>Eukaryota</taxon>
        <taxon>Metazoa</taxon>
        <taxon>Chordata</taxon>
        <taxon>Craniata</taxon>
        <taxon>Vertebrata</taxon>
        <taxon>Euteleostomi</taxon>
        <taxon>Actinopterygii</taxon>
        <taxon>Neopterygii</taxon>
        <taxon>Teleostei</taxon>
        <taxon>Elopiformes</taxon>
        <taxon>Megalopidae</taxon>
        <taxon>Megalops</taxon>
    </lineage>
</organism>
<evidence type="ECO:0000256" key="2">
    <source>
        <dbReference type="ARBA" id="ARBA00022771"/>
    </source>
</evidence>
<dbReference type="PROSITE" id="PS01359">
    <property type="entry name" value="ZF_PHD_1"/>
    <property type="match status" value="1"/>
</dbReference>
<dbReference type="Gene3D" id="3.30.40.10">
    <property type="entry name" value="Zinc/RING finger domain, C3HC4 (zinc finger)"/>
    <property type="match status" value="1"/>
</dbReference>
<keyword evidence="9" id="KW-1185">Reference proteome</keyword>
<feature type="region of interest" description="Disordered" evidence="5">
    <location>
        <begin position="915"/>
        <end position="942"/>
    </location>
</feature>
<feature type="compositionally biased region" description="Basic and acidic residues" evidence="5">
    <location>
        <begin position="1919"/>
        <end position="1981"/>
    </location>
</feature>
<feature type="compositionally biased region" description="Pro residues" evidence="5">
    <location>
        <begin position="1658"/>
        <end position="1703"/>
    </location>
</feature>
<evidence type="ECO:0000256" key="4">
    <source>
        <dbReference type="PROSITE-ProRule" id="PRU00146"/>
    </source>
</evidence>
<feature type="compositionally biased region" description="Polar residues" evidence="5">
    <location>
        <begin position="381"/>
        <end position="401"/>
    </location>
</feature>
<dbReference type="Proteomes" id="UP001046870">
    <property type="component" value="Chromosome 16"/>
</dbReference>
<feature type="compositionally biased region" description="Pro residues" evidence="5">
    <location>
        <begin position="1710"/>
        <end position="1725"/>
    </location>
</feature>
<feature type="compositionally biased region" description="Basic and acidic residues" evidence="5">
    <location>
        <begin position="665"/>
        <end position="676"/>
    </location>
</feature>
<dbReference type="InterPro" id="IPR019786">
    <property type="entry name" value="Zinc_finger_PHD-type_CS"/>
</dbReference>
<dbReference type="GO" id="GO:0008270">
    <property type="term" value="F:zinc ion binding"/>
    <property type="evidence" value="ECO:0007669"/>
    <property type="project" value="UniProtKB-KW"/>
</dbReference>
<evidence type="ECO:0000256" key="1">
    <source>
        <dbReference type="ARBA" id="ARBA00022723"/>
    </source>
</evidence>
<feature type="compositionally biased region" description="Basic and acidic residues" evidence="5">
    <location>
        <begin position="1798"/>
        <end position="1857"/>
    </location>
</feature>
<dbReference type="Pfam" id="PF07744">
    <property type="entry name" value="SPOC"/>
    <property type="match status" value="1"/>
</dbReference>
<evidence type="ECO:0000259" key="6">
    <source>
        <dbReference type="PROSITE" id="PS50016"/>
    </source>
</evidence>
<dbReference type="Pfam" id="PF00628">
    <property type="entry name" value="PHD"/>
    <property type="match status" value="1"/>
</dbReference>
<feature type="compositionally biased region" description="Basic residues" evidence="5">
    <location>
        <begin position="102"/>
        <end position="119"/>
    </location>
</feature>
<feature type="compositionally biased region" description="Polar residues" evidence="5">
    <location>
        <begin position="1568"/>
        <end position="1579"/>
    </location>
</feature>
<evidence type="ECO:0000256" key="3">
    <source>
        <dbReference type="ARBA" id="ARBA00022833"/>
    </source>
</evidence>
<dbReference type="GO" id="GO:0005634">
    <property type="term" value="C:nucleus"/>
    <property type="evidence" value="ECO:0007669"/>
    <property type="project" value="TreeGrafter"/>
</dbReference>
<evidence type="ECO:0000313" key="8">
    <source>
        <dbReference type="EMBL" id="KAG7462795.1"/>
    </source>
</evidence>
<feature type="compositionally biased region" description="Polar residues" evidence="5">
    <location>
        <begin position="710"/>
        <end position="720"/>
    </location>
</feature>
<dbReference type="EMBL" id="JAFDVH010000016">
    <property type="protein sequence ID" value="KAG7462795.1"/>
    <property type="molecule type" value="Genomic_DNA"/>
</dbReference>
<protein>
    <recommendedName>
        <fullName evidence="10">PHD finger protein 3</fullName>
    </recommendedName>
</protein>
<feature type="compositionally biased region" description="Basic and acidic residues" evidence="5">
    <location>
        <begin position="525"/>
        <end position="547"/>
    </location>
</feature>
<name>A0A9D3T1K8_MEGAT</name>
<reference evidence="8" key="1">
    <citation type="submission" date="2021-01" db="EMBL/GenBank/DDBJ databases">
        <authorList>
            <person name="Zahm M."/>
            <person name="Roques C."/>
            <person name="Cabau C."/>
            <person name="Klopp C."/>
            <person name="Donnadieu C."/>
            <person name="Jouanno E."/>
            <person name="Lampietro C."/>
            <person name="Louis A."/>
            <person name="Herpin A."/>
            <person name="Echchiki A."/>
            <person name="Berthelot C."/>
            <person name="Parey E."/>
            <person name="Roest-Crollius H."/>
            <person name="Braasch I."/>
            <person name="Postlethwait J."/>
            <person name="Bobe J."/>
            <person name="Montfort J."/>
            <person name="Bouchez O."/>
            <person name="Begum T."/>
            <person name="Mejri S."/>
            <person name="Adams A."/>
            <person name="Chen W.-J."/>
            <person name="Guiguen Y."/>
        </authorList>
    </citation>
    <scope>NUCLEOTIDE SEQUENCE</scope>
    <source>
        <strain evidence="8">YG-15Mar2019-1</strain>
        <tissue evidence="8">Brain</tissue>
    </source>
</reference>
<dbReference type="PANTHER" id="PTHR11477:SF10">
    <property type="entry name" value="PHD FINGER PROTEIN 3"/>
    <property type="match status" value="1"/>
</dbReference>
<keyword evidence="3" id="KW-0862">Zinc</keyword>
<dbReference type="Gene3D" id="1.10.472.30">
    <property type="entry name" value="Transcription elongation factor S-II, central domain"/>
    <property type="match status" value="1"/>
</dbReference>
<evidence type="ECO:0008006" key="10">
    <source>
        <dbReference type="Google" id="ProtNLM"/>
    </source>
</evidence>
<feature type="region of interest" description="Disordered" evidence="5">
    <location>
        <begin position="1236"/>
        <end position="1385"/>
    </location>
</feature>
<feature type="domain" description="PHD-type" evidence="6">
    <location>
        <begin position="593"/>
        <end position="648"/>
    </location>
</feature>